<dbReference type="Pfam" id="PF00550">
    <property type="entry name" value="PP-binding"/>
    <property type="match status" value="1"/>
</dbReference>
<dbReference type="InterPro" id="IPR036736">
    <property type="entry name" value="ACP-like_sf"/>
</dbReference>
<evidence type="ECO:0000313" key="5">
    <source>
        <dbReference type="EMBL" id="QKW94302.1"/>
    </source>
</evidence>
<feature type="region of interest" description="Disordered" evidence="3">
    <location>
        <begin position="99"/>
        <end position="124"/>
    </location>
</feature>
<organism evidence="5">
    <name type="scientific">Myxococcus xanthus</name>
    <dbReference type="NCBI Taxonomy" id="34"/>
    <lineage>
        <taxon>Bacteria</taxon>
        <taxon>Pseudomonadati</taxon>
        <taxon>Myxococcota</taxon>
        <taxon>Myxococcia</taxon>
        <taxon>Myxococcales</taxon>
        <taxon>Cystobacterineae</taxon>
        <taxon>Myxococcaceae</taxon>
        <taxon>Myxococcus</taxon>
    </lineage>
</organism>
<feature type="domain" description="Carrier" evidence="4">
    <location>
        <begin position="14"/>
        <end position="95"/>
    </location>
</feature>
<evidence type="ECO:0000256" key="2">
    <source>
        <dbReference type="ARBA" id="ARBA00022553"/>
    </source>
</evidence>
<name>A0A7U3MW12_MYXXA</name>
<dbReference type="SUPFAM" id="SSF47336">
    <property type="entry name" value="ACP-like"/>
    <property type="match status" value="1"/>
</dbReference>
<dbReference type="SMART" id="SM00823">
    <property type="entry name" value="PKS_PP"/>
    <property type="match status" value="1"/>
</dbReference>
<dbReference type="Gene3D" id="1.10.1200.10">
    <property type="entry name" value="ACP-like"/>
    <property type="match status" value="1"/>
</dbReference>
<evidence type="ECO:0000259" key="4">
    <source>
        <dbReference type="PROSITE" id="PS50075"/>
    </source>
</evidence>
<evidence type="ECO:0000256" key="3">
    <source>
        <dbReference type="SAM" id="MobiDB-lite"/>
    </source>
</evidence>
<dbReference type="AlphaFoldDB" id="A0A7U3MW12"/>
<dbReference type="GO" id="GO:0031177">
    <property type="term" value="F:phosphopantetheine binding"/>
    <property type="evidence" value="ECO:0007669"/>
    <property type="project" value="InterPro"/>
</dbReference>
<dbReference type="EMBL" id="MT513750">
    <property type="protein sequence ID" value="QKW94302.1"/>
    <property type="molecule type" value="Genomic_DNA"/>
</dbReference>
<reference evidence="5" key="1">
    <citation type="submission" date="2020-05" db="EMBL/GenBank/DDBJ databases">
        <title>Structure and Biosynthesis of Myxolipoxazoles and Myxopyrimidinols: Unique Myxobacterial Fatty Acids Featuring Isoxazole and 4-Pyrimidinol Heterocycles.</title>
        <authorList>
            <person name="Popoff A."/>
            <person name="Hug J.J."/>
            <person name="Walesch S."/>
            <person name="Garcia R."/>
            <person name="Mueller R."/>
        </authorList>
    </citation>
    <scope>NUCLEOTIDE SEQUENCE</scope>
    <source>
        <strain evidence="5">Mx x48</strain>
    </source>
</reference>
<dbReference type="InterPro" id="IPR020806">
    <property type="entry name" value="PKS_PP-bd"/>
</dbReference>
<sequence>MNALVGLRDRLTPAAPSARQTLLVEAILQVLCDELGCDPTELHPRSRFETLGIDSKRALEFKEVLEEELGCALRTTLLFDFPSPESLAGHVVGVAFGEVTPEDASEPQESPEERLRRKLTKYDL</sequence>
<keyword evidence="2" id="KW-0597">Phosphoprotein</keyword>
<dbReference type="InterPro" id="IPR009081">
    <property type="entry name" value="PP-bd_ACP"/>
</dbReference>
<dbReference type="PROSITE" id="PS50075">
    <property type="entry name" value="CARRIER"/>
    <property type="match status" value="1"/>
</dbReference>
<gene>
    <name evidence="5" type="primary">iso7</name>
</gene>
<keyword evidence="1" id="KW-0596">Phosphopantetheine</keyword>
<accession>A0A7U3MW12</accession>
<proteinExistence type="predicted"/>
<dbReference type="SMART" id="SM01294">
    <property type="entry name" value="PKS_PP_betabranch"/>
    <property type="match status" value="1"/>
</dbReference>
<feature type="compositionally biased region" description="Acidic residues" evidence="3">
    <location>
        <begin position="100"/>
        <end position="110"/>
    </location>
</feature>
<feature type="compositionally biased region" description="Basic and acidic residues" evidence="3">
    <location>
        <begin position="111"/>
        <end position="124"/>
    </location>
</feature>
<protein>
    <submittedName>
        <fullName evidence="5">Short-chain dehydrogenase/reductase SDR</fullName>
    </submittedName>
</protein>
<evidence type="ECO:0000256" key="1">
    <source>
        <dbReference type="ARBA" id="ARBA00022450"/>
    </source>
</evidence>